<keyword evidence="1" id="KW-0472">Membrane</keyword>
<reference evidence="3" key="1">
    <citation type="journal article" date="2019" name="Int. J. Syst. Evol. Microbiol.">
        <title>The Global Catalogue of Microorganisms (GCM) 10K type strain sequencing project: providing services to taxonomists for standard genome sequencing and annotation.</title>
        <authorList>
            <consortium name="The Broad Institute Genomics Platform"/>
            <consortium name="The Broad Institute Genome Sequencing Center for Infectious Disease"/>
            <person name="Wu L."/>
            <person name="Ma J."/>
        </authorList>
    </citation>
    <scope>NUCLEOTIDE SEQUENCE [LARGE SCALE GENOMIC DNA]</scope>
    <source>
        <strain evidence="3">KCTC 52232</strain>
    </source>
</reference>
<protein>
    <submittedName>
        <fullName evidence="2">DUF4271 domain-containing protein</fullName>
    </submittedName>
</protein>
<accession>A0ABW5XM00</accession>
<name>A0ABW5XM00_9SPHI</name>
<feature type="transmembrane region" description="Helical" evidence="1">
    <location>
        <begin position="226"/>
        <end position="248"/>
    </location>
</feature>
<keyword evidence="1" id="KW-1133">Transmembrane helix</keyword>
<feature type="transmembrane region" description="Helical" evidence="1">
    <location>
        <begin position="104"/>
        <end position="123"/>
    </location>
</feature>
<evidence type="ECO:0000313" key="3">
    <source>
        <dbReference type="Proteomes" id="UP001597601"/>
    </source>
</evidence>
<sequence length="311" mass="35822">MFAAQAQEKLDSVAPRPRRIITPAQANSGQVLDSVILATQARERFMRDSVAMQFIRYPDSTMTSQAAAQFIKDHMYSGFQFLDIPFKSKSNLRNGHMRPPRDPWVILMVISLLLYTAILNLAMHKDLRYVVLSFYSKRALVQTNKDDTQINFWAFIGLFLLFGATFGLFLYQLSAYKNLYYSVSGFRLFTSFSVVILLFFAVKFLLLRAIGFIFDIQKMVSEYVSVLYLTYFNIAFVFLPVTVCFTLLAAQFVPVLLIAAVSLIVVIFTWLYLRSSVNIISNFRFHKFYLFIYLCALEICPVLILFKALNI</sequence>
<dbReference type="RefSeq" id="WP_377125817.1">
    <property type="nucleotide sequence ID" value="NZ_JBHUON010000008.1"/>
</dbReference>
<gene>
    <name evidence="2" type="ORF">ACFSYC_08680</name>
</gene>
<feature type="transmembrane region" description="Helical" evidence="1">
    <location>
        <begin position="288"/>
        <end position="306"/>
    </location>
</feature>
<dbReference type="Proteomes" id="UP001597601">
    <property type="component" value="Unassembled WGS sequence"/>
</dbReference>
<feature type="transmembrane region" description="Helical" evidence="1">
    <location>
        <begin position="192"/>
        <end position="214"/>
    </location>
</feature>
<proteinExistence type="predicted"/>
<evidence type="ECO:0000256" key="1">
    <source>
        <dbReference type="SAM" id="Phobius"/>
    </source>
</evidence>
<evidence type="ECO:0000313" key="2">
    <source>
        <dbReference type="EMBL" id="MFD2864759.1"/>
    </source>
</evidence>
<feature type="transmembrane region" description="Helical" evidence="1">
    <location>
        <begin position="255"/>
        <end position="273"/>
    </location>
</feature>
<dbReference type="EMBL" id="JBHUON010000008">
    <property type="protein sequence ID" value="MFD2864759.1"/>
    <property type="molecule type" value="Genomic_DNA"/>
</dbReference>
<keyword evidence="3" id="KW-1185">Reference proteome</keyword>
<keyword evidence="1" id="KW-0812">Transmembrane</keyword>
<dbReference type="InterPro" id="IPR025367">
    <property type="entry name" value="DUF4271"/>
</dbReference>
<feature type="transmembrane region" description="Helical" evidence="1">
    <location>
        <begin position="150"/>
        <end position="171"/>
    </location>
</feature>
<comment type="caution">
    <text evidence="2">The sequence shown here is derived from an EMBL/GenBank/DDBJ whole genome shotgun (WGS) entry which is preliminary data.</text>
</comment>
<dbReference type="Pfam" id="PF14093">
    <property type="entry name" value="DUF4271"/>
    <property type="match status" value="1"/>
</dbReference>
<organism evidence="2 3">
    <name type="scientific">Mucilaginibacter antarcticus</name>
    <dbReference type="NCBI Taxonomy" id="1855725"/>
    <lineage>
        <taxon>Bacteria</taxon>
        <taxon>Pseudomonadati</taxon>
        <taxon>Bacteroidota</taxon>
        <taxon>Sphingobacteriia</taxon>
        <taxon>Sphingobacteriales</taxon>
        <taxon>Sphingobacteriaceae</taxon>
        <taxon>Mucilaginibacter</taxon>
    </lineage>
</organism>